<dbReference type="GO" id="GO:0016787">
    <property type="term" value="F:hydrolase activity"/>
    <property type="evidence" value="ECO:0007669"/>
    <property type="project" value="UniProtKB-UniRule"/>
</dbReference>
<proteinExistence type="predicted"/>
<dbReference type="Pfam" id="PF01734">
    <property type="entry name" value="Patatin"/>
    <property type="match status" value="1"/>
</dbReference>
<keyword evidence="7" id="KW-1185">Reference proteome</keyword>
<feature type="short sequence motif" description="GXSXG" evidence="4">
    <location>
        <begin position="49"/>
        <end position="53"/>
    </location>
</feature>
<sequence length="345" mass="37848">MSGQAQIPPVARKRVNLALQGGGAHGAFTWGVLDALLEDGRLEIEGLSGTSAGAMNAAIIACGIAEGGPEAARRKLARFWKAVAIDGDLRGPQRALFDALLGAWKLGSTGAADWLPQFGALSPYALNPLDINPLRDVVERHVDFERLRAYEALKLFIAATNVHTGKVRVFHRQELTADMLMASAALPSLFKAVEVEGVPYWDGGYMGNPVLFPFFTETGTADIILVQINPIMREETPNTSSEILERVNEITFNASLLHELRAIDFVRRLIDAGRLAGTHYKRIRMHRISAQDELRQFGSASKLSADWALFQQLHRIGRKAGQDFLRAHFDMIGVEGTLDLRAELA</sequence>
<accession>A0A2T1HWD9</accession>
<evidence type="ECO:0000313" key="6">
    <source>
        <dbReference type="EMBL" id="PSC05915.1"/>
    </source>
</evidence>
<feature type="short sequence motif" description="GXGXXG" evidence="4">
    <location>
        <begin position="21"/>
        <end position="26"/>
    </location>
</feature>
<evidence type="ECO:0000313" key="7">
    <source>
        <dbReference type="Proteomes" id="UP000239772"/>
    </source>
</evidence>
<dbReference type="PROSITE" id="PS51635">
    <property type="entry name" value="PNPLA"/>
    <property type="match status" value="1"/>
</dbReference>
<dbReference type="InterPro" id="IPR050301">
    <property type="entry name" value="NTE"/>
</dbReference>
<feature type="short sequence motif" description="DGA/G" evidence="4">
    <location>
        <begin position="202"/>
        <end position="204"/>
    </location>
</feature>
<evidence type="ECO:0000256" key="3">
    <source>
        <dbReference type="ARBA" id="ARBA00023098"/>
    </source>
</evidence>
<dbReference type="PANTHER" id="PTHR14226:SF78">
    <property type="entry name" value="SLR0060 PROTEIN"/>
    <property type="match status" value="1"/>
</dbReference>
<protein>
    <submittedName>
        <fullName evidence="6">Patatin</fullName>
    </submittedName>
</protein>
<evidence type="ECO:0000256" key="1">
    <source>
        <dbReference type="ARBA" id="ARBA00022801"/>
    </source>
</evidence>
<gene>
    <name evidence="6" type="ORF">SLNSH_05915</name>
</gene>
<name>A0A2T1HWD9_9HYPH</name>
<feature type="active site" description="Proton acceptor" evidence="4">
    <location>
        <position position="202"/>
    </location>
</feature>
<reference evidence="7" key="1">
    <citation type="submission" date="2018-03" db="EMBL/GenBank/DDBJ databases">
        <authorList>
            <person name="Sun L."/>
            <person name="Liu H."/>
            <person name="Chen W."/>
            <person name="Huang K."/>
            <person name="Liu W."/>
            <person name="Gao X."/>
        </authorList>
    </citation>
    <scope>NUCLEOTIDE SEQUENCE [LARGE SCALE GENOMIC DNA]</scope>
    <source>
        <strain evidence="7">SH9</strain>
    </source>
</reference>
<evidence type="ECO:0000256" key="4">
    <source>
        <dbReference type="PROSITE-ProRule" id="PRU01161"/>
    </source>
</evidence>
<dbReference type="InterPro" id="IPR016035">
    <property type="entry name" value="Acyl_Trfase/lysoPLipase"/>
</dbReference>
<dbReference type="AlphaFoldDB" id="A0A2T1HWD9"/>
<dbReference type="OrthoDB" id="9807112at2"/>
<feature type="active site" description="Nucleophile" evidence="4">
    <location>
        <position position="51"/>
    </location>
</feature>
<keyword evidence="2 4" id="KW-0442">Lipid degradation</keyword>
<keyword evidence="1 4" id="KW-0378">Hydrolase</keyword>
<evidence type="ECO:0000256" key="2">
    <source>
        <dbReference type="ARBA" id="ARBA00022963"/>
    </source>
</evidence>
<keyword evidence="3 4" id="KW-0443">Lipid metabolism</keyword>
<dbReference type="Proteomes" id="UP000239772">
    <property type="component" value="Unassembled WGS sequence"/>
</dbReference>
<dbReference type="SUPFAM" id="SSF52151">
    <property type="entry name" value="FabD/lysophospholipase-like"/>
    <property type="match status" value="1"/>
</dbReference>
<comment type="caution">
    <text evidence="6">The sequence shown here is derived from an EMBL/GenBank/DDBJ whole genome shotgun (WGS) entry which is preliminary data.</text>
</comment>
<evidence type="ECO:0000259" key="5">
    <source>
        <dbReference type="PROSITE" id="PS51635"/>
    </source>
</evidence>
<dbReference type="GO" id="GO:0016042">
    <property type="term" value="P:lipid catabolic process"/>
    <property type="evidence" value="ECO:0007669"/>
    <property type="project" value="UniProtKB-UniRule"/>
</dbReference>
<dbReference type="Gene3D" id="3.40.1090.10">
    <property type="entry name" value="Cytosolic phospholipase A2 catalytic domain"/>
    <property type="match status" value="2"/>
</dbReference>
<dbReference type="PANTHER" id="PTHR14226">
    <property type="entry name" value="NEUROPATHY TARGET ESTERASE/SWISS CHEESE D.MELANOGASTER"/>
    <property type="match status" value="1"/>
</dbReference>
<feature type="domain" description="PNPLA" evidence="5">
    <location>
        <begin position="17"/>
        <end position="215"/>
    </location>
</feature>
<dbReference type="EMBL" id="PVZS01000005">
    <property type="protein sequence ID" value="PSC05915.1"/>
    <property type="molecule type" value="Genomic_DNA"/>
</dbReference>
<dbReference type="InterPro" id="IPR002641">
    <property type="entry name" value="PNPLA_dom"/>
</dbReference>
<dbReference type="RefSeq" id="WP_106335754.1">
    <property type="nucleotide sequence ID" value="NZ_PVZS01000005.1"/>
</dbReference>
<organism evidence="6 7">
    <name type="scientific">Alsobacter soli</name>
    <dbReference type="NCBI Taxonomy" id="2109933"/>
    <lineage>
        <taxon>Bacteria</taxon>
        <taxon>Pseudomonadati</taxon>
        <taxon>Pseudomonadota</taxon>
        <taxon>Alphaproteobacteria</taxon>
        <taxon>Hyphomicrobiales</taxon>
        <taxon>Alsobacteraceae</taxon>
        <taxon>Alsobacter</taxon>
    </lineage>
</organism>